<proteinExistence type="predicted"/>
<reference evidence="1 2" key="1">
    <citation type="journal article" date="2023" name="Plants (Basel)">
        <title>Bridging the Gap: Combining Genomics and Transcriptomics Approaches to Understand Stylosanthes scabra, an Orphan Legume from the Brazilian Caatinga.</title>
        <authorList>
            <person name="Ferreira-Neto J.R.C."/>
            <person name="da Silva M.D."/>
            <person name="Binneck E."/>
            <person name="de Melo N.F."/>
            <person name="da Silva R.H."/>
            <person name="de Melo A.L.T.M."/>
            <person name="Pandolfi V."/>
            <person name="Bustamante F.O."/>
            <person name="Brasileiro-Vidal A.C."/>
            <person name="Benko-Iseppon A.M."/>
        </authorList>
    </citation>
    <scope>NUCLEOTIDE SEQUENCE [LARGE SCALE GENOMIC DNA]</scope>
    <source>
        <tissue evidence="1">Leaves</tissue>
    </source>
</reference>
<evidence type="ECO:0000313" key="1">
    <source>
        <dbReference type="EMBL" id="MED6124982.1"/>
    </source>
</evidence>
<organism evidence="1 2">
    <name type="scientific">Stylosanthes scabra</name>
    <dbReference type="NCBI Taxonomy" id="79078"/>
    <lineage>
        <taxon>Eukaryota</taxon>
        <taxon>Viridiplantae</taxon>
        <taxon>Streptophyta</taxon>
        <taxon>Embryophyta</taxon>
        <taxon>Tracheophyta</taxon>
        <taxon>Spermatophyta</taxon>
        <taxon>Magnoliopsida</taxon>
        <taxon>eudicotyledons</taxon>
        <taxon>Gunneridae</taxon>
        <taxon>Pentapetalae</taxon>
        <taxon>rosids</taxon>
        <taxon>fabids</taxon>
        <taxon>Fabales</taxon>
        <taxon>Fabaceae</taxon>
        <taxon>Papilionoideae</taxon>
        <taxon>50 kb inversion clade</taxon>
        <taxon>dalbergioids sensu lato</taxon>
        <taxon>Dalbergieae</taxon>
        <taxon>Pterocarpus clade</taxon>
        <taxon>Stylosanthes</taxon>
    </lineage>
</organism>
<keyword evidence="2" id="KW-1185">Reference proteome</keyword>
<comment type="caution">
    <text evidence="1">The sequence shown here is derived from an EMBL/GenBank/DDBJ whole genome shotgun (WGS) entry which is preliminary data.</text>
</comment>
<dbReference type="EMBL" id="JASCZI010030827">
    <property type="protein sequence ID" value="MED6124982.1"/>
    <property type="molecule type" value="Genomic_DNA"/>
</dbReference>
<dbReference type="Proteomes" id="UP001341840">
    <property type="component" value="Unassembled WGS sequence"/>
</dbReference>
<protein>
    <submittedName>
        <fullName evidence="1">Uncharacterized protein</fullName>
    </submittedName>
</protein>
<gene>
    <name evidence="1" type="ORF">PIB30_064062</name>
</gene>
<name>A0ABU6RLS1_9FABA</name>
<evidence type="ECO:0000313" key="2">
    <source>
        <dbReference type="Proteomes" id="UP001341840"/>
    </source>
</evidence>
<accession>A0ABU6RLS1</accession>
<sequence>MRKPKSVDCSVRPGPKPEGYIVLLHHPPSSPSLTNRCPLSAAEGIDAGKRASTRFVGKTPQPRKFARS</sequence>